<organism evidence="2 3">
    <name type="scientific">Corallincola spongiicola</name>
    <dbReference type="NCBI Taxonomy" id="2520508"/>
    <lineage>
        <taxon>Bacteria</taxon>
        <taxon>Pseudomonadati</taxon>
        <taxon>Pseudomonadota</taxon>
        <taxon>Gammaproteobacteria</taxon>
        <taxon>Alteromonadales</taxon>
        <taxon>Psychromonadaceae</taxon>
        <taxon>Corallincola</taxon>
    </lineage>
</organism>
<keyword evidence="1" id="KW-0732">Signal</keyword>
<dbReference type="Pfam" id="PF13899">
    <property type="entry name" value="Thioredoxin_7"/>
    <property type="match status" value="1"/>
</dbReference>
<accession>A0ABY1WP45</accession>
<dbReference type="PANTHER" id="PTHR15337">
    <property type="entry name" value="ANTERIOR GRADIENT PROTEIN-RELATED"/>
    <property type="match status" value="1"/>
</dbReference>
<evidence type="ECO:0000313" key="2">
    <source>
        <dbReference type="EMBL" id="TAA45840.1"/>
    </source>
</evidence>
<protein>
    <submittedName>
        <fullName evidence="2">Thioredoxin family protein</fullName>
    </submittedName>
</protein>
<proteinExistence type="predicted"/>
<dbReference type="RefSeq" id="WP_130566781.1">
    <property type="nucleotide sequence ID" value="NZ_SHLY01000003.1"/>
</dbReference>
<evidence type="ECO:0000313" key="3">
    <source>
        <dbReference type="Proteomes" id="UP000292544"/>
    </source>
</evidence>
<name>A0ABY1WP45_9GAMM</name>
<dbReference type="PANTHER" id="PTHR15337:SF11">
    <property type="entry name" value="THIOREDOXIN DOMAIN-CONTAINING PROTEIN"/>
    <property type="match status" value="1"/>
</dbReference>
<keyword evidence="3" id="KW-1185">Reference proteome</keyword>
<dbReference type="InterPro" id="IPR036249">
    <property type="entry name" value="Thioredoxin-like_sf"/>
</dbReference>
<dbReference type="Gene3D" id="3.40.30.10">
    <property type="entry name" value="Glutaredoxin"/>
    <property type="match status" value="1"/>
</dbReference>
<dbReference type="Proteomes" id="UP000292544">
    <property type="component" value="Unassembled WGS sequence"/>
</dbReference>
<comment type="caution">
    <text evidence="2">The sequence shown here is derived from an EMBL/GenBank/DDBJ whole genome shotgun (WGS) entry which is preliminary data.</text>
</comment>
<evidence type="ECO:0000256" key="1">
    <source>
        <dbReference type="ARBA" id="ARBA00022729"/>
    </source>
</evidence>
<sequence>MKKILFLLIVAGVIAKWDSVSTLLNIGESRGEYALGHYQSERWFYGHQGYQEARRLSQEQKVPMFIYIYADWCKYCKQFDASLLKDPAVQKHLSQFVKVRINPEYNDENNAIGKRLRVNGYPSIFADFGNHEPEDLKGPFTKKSGQWAMMDPDTFIDLL</sequence>
<dbReference type="EMBL" id="SHLY01000003">
    <property type="protein sequence ID" value="TAA45840.1"/>
    <property type="molecule type" value="Genomic_DNA"/>
</dbReference>
<dbReference type="SUPFAM" id="SSF52833">
    <property type="entry name" value="Thioredoxin-like"/>
    <property type="match status" value="1"/>
</dbReference>
<reference evidence="3" key="1">
    <citation type="submission" date="2019-02" db="EMBL/GenBank/DDBJ databases">
        <title>Draft genome sequence of Muricauda sp. 176CP4-71.</title>
        <authorList>
            <person name="Park J.-S."/>
        </authorList>
    </citation>
    <scope>NUCLEOTIDE SEQUENCE [LARGE SCALE GENOMIC DNA]</scope>
    <source>
        <strain evidence="3">176GS2-150</strain>
    </source>
</reference>
<dbReference type="InterPro" id="IPR051099">
    <property type="entry name" value="AGR/TXD"/>
</dbReference>
<gene>
    <name evidence="2" type="ORF">EXY25_10815</name>
</gene>